<dbReference type="InterPro" id="IPR001680">
    <property type="entry name" value="WD40_rpt"/>
</dbReference>
<dbReference type="EMBL" id="OW152829">
    <property type="protein sequence ID" value="CAH2046714.1"/>
    <property type="molecule type" value="Genomic_DNA"/>
</dbReference>
<dbReference type="SUPFAM" id="SSF63829">
    <property type="entry name" value="Calcium-dependent phosphotriesterase"/>
    <property type="match status" value="1"/>
</dbReference>
<dbReference type="InterPro" id="IPR036322">
    <property type="entry name" value="WD40_repeat_dom_sf"/>
</dbReference>
<gene>
    <name evidence="18" type="ORF">IPOD504_LOCUS5456</name>
</gene>
<sequence>MSLFIRTDATAVKLYEEFVLAGIGSSIYAYAIETAKFIEAFNNVLEGQKIYGIVPNNDKLKLLVFGGKQFKIIERTKQGSSLFDFSPGSIVCDDWLHSGVWLPEMHIAVLTAHNVVQIWDVSNEPLLMSRTINKDNSILYSGLLLPLTDDLLVFSGTVFSEVIISRCKKVKTLHRLIGHKGVIFSISCSLQRRVIVTTSDDRSVRVWTLNSPNKNCNSADFWDEVNISCAHELYGHSARVMRSCISDEYILSVGEDSAVCFWDSSGRMARRVAVHQNAPIWSIDLDERRFVTGGGDCGVILHPLSVAAGFSHSDRVEVDKGTAKQLAFTARRNMVILSEPAELIYYDSVVKSKTVHSLHYDSTYIMMSMSPCRQILAVADMSGQLDVFIENCKGPASVRNVVTAKLPINRILSMHWASSRHLVFCSGIGEVYVIASKREEVEVVGKFSLPRCKERWLTSSAISDDNELLVVGDRCGNVHCYLKGEQNPIKTFGKVHGRYGPTSIRVRNDRIVTTGRDGTLKYFSVANNGGAYRIKLVRSQEVGFQWVERCVDSEGKFACGFQERVFVITDLRNGSKIVEVPCGGGHRSWDVVRYFERIDNAYEQLIKLVYLKNSDVNIETFHMDRILSIDIIKGTHSKEINCLKSLVSRSDDSVIFFVTGGEDTTLRVSTCSKSVHFQDDIVLKQLSNVRTLRVCGLDEDNFLLVSGGGRAQICIRSITLQTDNGVLKAVVEDLVEFLVKGTDKERKGDRTWRGCTVDFDPETRIMDLEIVKVDEENFLVYAGCSDAYIRVFELSCVDDKVAFKPSGQLKHHKTCVLKTHLIEFRDRTILATCTTRGEVCLWDVTTAKNCSELSPFLVFTANKSGINCVASKQLSDTEFLIATGGDDNALHLNVIDVRLGDLGTAKVVHTWISDNIHCSQITGLVIAGDVLVTASIDQRVTVLRVRGGGRDVTFLYQVMSDVADVQGLDLVAKSNGFLTVRRNIKMAPQVTAVTEPVTLGEGPHWDDKQQALYFVSIFDRSIHKYVPATKKHTRSVLDDMVGFIVPVEGKPDRFVVGMKRVIAEVAWDGEDGTAKVVRTIAEVDKHCPDNRLNDGKADPRGRLFAGTMGHEYEPGKFHLKKGALYRLDPDGGLHTVVENVDISNGLCWDLKEKAFYYADSFEYAIRRYDYDVETGDISNPRFVFNYKDHSLGGIVDGMTIDTDGNLWVANFDGHQVLKIDPKKSKLLQKVPIPALQVTSVTFGGPDLDVLYVTSACMNRGEEQKPPCGSTFQLTGLGVKGRPNANVRIN</sequence>
<evidence type="ECO:0000256" key="10">
    <source>
        <dbReference type="ARBA" id="ARBA00022694"/>
    </source>
</evidence>
<comment type="cofactor">
    <cofactor evidence="2">
        <name>Mn(2+)</name>
        <dbReference type="ChEBI" id="CHEBI:29035"/>
    </cofactor>
</comment>
<evidence type="ECO:0000256" key="2">
    <source>
        <dbReference type="ARBA" id="ARBA00001936"/>
    </source>
</evidence>
<comment type="similarity">
    <text evidence="14">Belongs to the WD repeat WDR6 family.</text>
</comment>
<dbReference type="InterPro" id="IPR005511">
    <property type="entry name" value="SMP-30"/>
</dbReference>
<comment type="cofactor">
    <cofactor evidence="4">
        <name>Zn(2+)</name>
        <dbReference type="ChEBI" id="CHEBI:29105"/>
    </cofactor>
</comment>
<dbReference type="Pfam" id="PF08450">
    <property type="entry name" value="SGL"/>
    <property type="match status" value="1"/>
</dbReference>
<evidence type="ECO:0000256" key="4">
    <source>
        <dbReference type="ARBA" id="ARBA00001947"/>
    </source>
</evidence>
<dbReference type="PANTHER" id="PTHR14344:SF3">
    <property type="entry name" value="WD REPEAT-CONTAINING PROTEIN 6"/>
    <property type="match status" value="1"/>
</dbReference>
<keyword evidence="12" id="KW-0677">Repeat</keyword>
<evidence type="ECO:0000256" key="15">
    <source>
        <dbReference type="ARBA" id="ARBA00040154"/>
    </source>
</evidence>
<keyword evidence="8" id="KW-0963">Cytoplasm</keyword>
<comment type="subcellular location">
    <subcellularLocation>
        <location evidence="5">Cytoplasm</location>
    </subcellularLocation>
</comment>
<evidence type="ECO:0000313" key="18">
    <source>
        <dbReference type="EMBL" id="CAH2046714.1"/>
    </source>
</evidence>
<feature type="repeat" description="WD" evidence="16">
    <location>
        <begin position="176"/>
        <end position="211"/>
    </location>
</feature>
<evidence type="ECO:0000256" key="12">
    <source>
        <dbReference type="ARBA" id="ARBA00022737"/>
    </source>
</evidence>
<feature type="non-terminal residue" evidence="18">
    <location>
        <position position="1289"/>
    </location>
</feature>
<dbReference type="InterPro" id="IPR008367">
    <property type="entry name" value="Regucalcin"/>
</dbReference>
<evidence type="ECO:0000259" key="17">
    <source>
        <dbReference type="Pfam" id="PF08450"/>
    </source>
</evidence>
<dbReference type="PANTHER" id="PTHR14344">
    <property type="entry name" value="WD REPEAT PROTEIN"/>
    <property type="match status" value="1"/>
</dbReference>
<evidence type="ECO:0000313" key="19">
    <source>
        <dbReference type="Proteomes" id="UP000837857"/>
    </source>
</evidence>
<dbReference type="InterPro" id="IPR011042">
    <property type="entry name" value="6-blade_b-propeller_TolB-like"/>
</dbReference>
<feature type="domain" description="SMP-30/Gluconolactonase/LRE-like region" evidence="17">
    <location>
        <begin position="999"/>
        <end position="1255"/>
    </location>
</feature>
<keyword evidence="11" id="KW-0479">Metal-binding</keyword>
<keyword evidence="9 16" id="KW-0853">WD repeat</keyword>
<keyword evidence="19" id="KW-1185">Reference proteome</keyword>
<dbReference type="PRINTS" id="PR01791">
    <property type="entry name" value="REGUCALCIN"/>
</dbReference>
<dbReference type="PROSITE" id="PS50294">
    <property type="entry name" value="WD_REPEATS_REGION"/>
    <property type="match status" value="1"/>
</dbReference>
<evidence type="ECO:0000256" key="11">
    <source>
        <dbReference type="ARBA" id="ARBA00022723"/>
    </source>
</evidence>
<dbReference type="SMART" id="SM00320">
    <property type="entry name" value="WD40"/>
    <property type="match status" value="8"/>
</dbReference>
<dbReference type="InterPro" id="IPR013658">
    <property type="entry name" value="SGL"/>
</dbReference>
<comment type="catalytic activity">
    <reaction evidence="1">
        <text>D-glucono-1,5-lactone + H2O = D-gluconate + H(+)</text>
        <dbReference type="Rhea" id="RHEA:10440"/>
        <dbReference type="ChEBI" id="CHEBI:15377"/>
        <dbReference type="ChEBI" id="CHEBI:15378"/>
        <dbReference type="ChEBI" id="CHEBI:16217"/>
        <dbReference type="ChEBI" id="CHEBI:18391"/>
        <dbReference type="EC" id="3.1.1.17"/>
    </reaction>
</comment>
<evidence type="ECO:0000256" key="14">
    <source>
        <dbReference type="ARBA" id="ARBA00038255"/>
    </source>
</evidence>
<dbReference type="Gene3D" id="2.120.10.30">
    <property type="entry name" value="TolB, C-terminal domain"/>
    <property type="match status" value="1"/>
</dbReference>
<dbReference type="Gene3D" id="2.130.10.10">
    <property type="entry name" value="YVTN repeat-like/Quinoprotein amine dehydrogenase"/>
    <property type="match status" value="3"/>
</dbReference>
<accession>A0ABN8I9E4</accession>
<name>A0ABN8I9E4_9NEOP</name>
<keyword evidence="10" id="KW-0819">tRNA processing</keyword>
<protein>
    <recommendedName>
        <fullName evidence="7">Regucalcin</fullName>
        <ecNumber evidence="6">3.1.1.17</ecNumber>
    </recommendedName>
    <alternativeName>
        <fullName evidence="13">Gluconolactonase</fullName>
    </alternativeName>
    <alternativeName>
        <fullName evidence="15">tRNA (34-2'-O)-methyltransferase regulator WDR6</fullName>
    </alternativeName>
</protein>
<evidence type="ECO:0000256" key="1">
    <source>
        <dbReference type="ARBA" id="ARBA00001589"/>
    </source>
</evidence>
<dbReference type="InterPro" id="IPR015943">
    <property type="entry name" value="WD40/YVTN_repeat-like_dom_sf"/>
</dbReference>
<evidence type="ECO:0000256" key="3">
    <source>
        <dbReference type="ARBA" id="ARBA00001946"/>
    </source>
</evidence>
<evidence type="ECO:0000256" key="16">
    <source>
        <dbReference type="PROSITE-ProRule" id="PRU00221"/>
    </source>
</evidence>
<comment type="cofactor">
    <cofactor evidence="3">
        <name>Mg(2+)</name>
        <dbReference type="ChEBI" id="CHEBI:18420"/>
    </cofactor>
</comment>
<reference evidence="18" key="1">
    <citation type="submission" date="2022-03" db="EMBL/GenBank/DDBJ databases">
        <authorList>
            <person name="Martin H S."/>
        </authorList>
    </citation>
    <scope>NUCLEOTIDE SEQUENCE</scope>
</reference>
<dbReference type="InterPro" id="IPR051973">
    <property type="entry name" value="tRNA_Anticodon_Mtase-Reg"/>
</dbReference>
<dbReference type="Pfam" id="PF00400">
    <property type="entry name" value="WD40"/>
    <property type="match status" value="2"/>
</dbReference>
<evidence type="ECO:0000256" key="9">
    <source>
        <dbReference type="ARBA" id="ARBA00022574"/>
    </source>
</evidence>
<dbReference type="Proteomes" id="UP000837857">
    <property type="component" value="Chromosome 17"/>
</dbReference>
<evidence type="ECO:0000256" key="6">
    <source>
        <dbReference type="ARBA" id="ARBA00013227"/>
    </source>
</evidence>
<evidence type="ECO:0000256" key="8">
    <source>
        <dbReference type="ARBA" id="ARBA00022490"/>
    </source>
</evidence>
<evidence type="ECO:0000256" key="7">
    <source>
        <dbReference type="ARBA" id="ARBA00016808"/>
    </source>
</evidence>
<organism evidence="18 19">
    <name type="scientific">Iphiclides podalirius</name>
    <name type="common">scarce swallowtail</name>
    <dbReference type="NCBI Taxonomy" id="110791"/>
    <lineage>
        <taxon>Eukaryota</taxon>
        <taxon>Metazoa</taxon>
        <taxon>Ecdysozoa</taxon>
        <taxon>Arthropoda</taxon>
        <taxon>Hexapoda</taxon>
        <taxon>Insecta</taxon>
        <taxon>Pterygota</taxon>
        <taxon>Neoptera</taxon>
        <taxon>Endopterygota</taxon>
        <taxon>Lepidoptera</taxon>
        <taxon>Glossata</taxon>
        <taxon>Ditrysia</taxon>
        <taxon>Papilionoidea</taxon>
        <taxon>Papilionidae</taxon>
        <taxon>Papilioninae</taxon>
        <taxon>Iphiclides</taxon>
    </lineage>
</organism>
<dbReference type="PROSITE" id="PS50082">
    <property type="entry name" value="WD_REPEATS_2"/>
    <property type="match status" value="1"/>
</dbReference>
<dbReference type="EC" id="3.1.1.17" evidence="6"/>
<dbReference type="PRINTS" id="PR01790">
    <property type="entry name" value="SMP30FAMILY"/>
</dbReference>
<evidence type="ECO:0000256" key="5">
    <source>
        <dbReference type="ARBA" id="ARBA00004496"/>
    </source>
</evidence>
<evidence type="ECO:0000256" key="13">
    <source>
        <dbReference type="ARBA" id="ARBA00032464"/>
    </source>
</evidence>
<dbReference type="SUPFAM" id="SSF50978">
    <property type="entry name" value="WD40 repeat-like"/>
    <property type="match status" value="3"/>
</dbReference>
<proteinExistence type="inferred from homology"/>